<accession>A0ABN1C5A0</accession>
<evidence type="ECO:0000256" key="1">
    <source>
        <dbReference type="ARBA" id="ARBA00022679"/>
    </source>
</evidence>
<keyword evidence="5" id="KW-1185">Reference proteome</keyword>
<dbReference type="Gene3D" id="3.40.50.1820">
    <property type="entry name" value="alpha/beta hydrolase"/>
    <property type="match status" value="1"/>
</dbReference>
<comment type="caution">
    <text evidence="4">The sequence shown here is derived from an EMBL/GenBank/DDBJ whole genome shotgun (WGS) entry which is preliminary data.</text>
</comment>
<reference evidence="4 5" key="1">
    <citation type="journal article" date="2019" name="Int. J. Syst. Evol. Microbiol.">
        <title>The Global Catalogue of Microorganisms (GCM) 10K type strain sequencing project: providing services to taxonomists for standard genome sequencing and annotation.</title>
        <authorList>
            <consortium name="The Broad Institute Genomics Platform"/>
            <consortium name="The Broad Institute Genome Sequencing Center for Infectious Disease"/>
            <person name="Wu L."/>
            <person name="Ma J."/>
        </authorList>
    </citation>
    <scope>NUCLEOTIDE SEQUENCE [LARGE SCALE GENOMIC DNA]</scope>
    <source>
        <strain evidence="4 5">JCM 14368</strain>
    </source>
</reference>
<keyword evidence="1" id="KW-0808">Transferase</keyword>
<dbReference type="PIRSF" id="PIRSF000443">
    <property type="entry name" value="Homoser_Ac_trans"/>
    <property type="match status" value="1"/>
</dbReference>
<evidence type="ECO:0000313" key="5">
    <source>
        <dbReference type="Proteomes" id="UP001500191"/>
    </source>
</evidence>
<organism evidence="4 5">
    <name type="scientific">Deinococcus depolymerans</name>
    <dbReference type="NCBI Taxonomy" id="392408"/>
    <lineage>
        <taxon>Bacteria</taxon>
        <taxon>Thermotogati</taxon>
        <taxon>Deinococcota</taxon>
        <taxon>Deinococci</taxon>
        <taxon>Deinococcales</taxon>
        <taxon>Deinococcaceae</taxon>
        <taxon>Deinococcus</taxon>
    </lineage>
</organism>
<name>A0ABN1C5A0_9DEIO</name>
<feature type="region of interest" description="Disordered" evidence="2">
    <location>
        <begin position="1"/>
        <end position="22"/>
    </location>
</feature>
<proteinExistence type="predicted"/>
<gene>
    <name evidence="4" type="ORF">GCM10008937_19920</name>
</gene>
<evidence type="ECO:0000256" key="2">
    <source>
        <dbReference type="SAM" id="MobiDB-lite"/>
    </source>
</evidence>
<protein>
    <recommendedName>
        <fullName evidence="3">AB hydrolase-1 domain-containing protein</fullName>
    </recommendedName>
</protein>
<evidence type="ECO:0000259" key="3">
    <source>
        <dbReference type="Pfam" id="PF00561"/>
    </source>
</evidence>
<sequence>MRDSQWTWTPGAPPGTAELRGDLWTGGERVPVRLGALTWGRLNAARDNAVLVCHHYTGTMRAAGPGPDGTPGWWDALIGPGRALDTERFFVVCLNSLGNVQVRDPGILTTGPATTHPDGRPWGPRFPEWTMADLHAAQCGLLRALAAPRWHAVVGPSFGGMQALQWAARTPALAPRVAAVVTSPVAGPVLRGVFGPLLRAAAQGDPDGALHETLRLITFFGLGADGMDLLFRGADVDAYLRTRTATADLRHVLDVGRAVQTHDLLAVAPLDELCRRWREQGTRLLSVNVRGDQFFPAAEMRDFAAQTRAAGVAHTHLEFDSPRGHLGGLTDTAAFGDALRDLLETAPTPPALDLSGVRHV</sequence>
<dbReference type="PANTHER" id="PTHR32268">
    <property type="entry name" value="HOMOSERINE O-ACETYLTRANSFERASE"/>
    <property type="match status" value="1"/>
</dbReference>
<dbReference type="InterPro" id="IPR008220">
    <property type="entry name" value="HAT_MetX-like"/>
</dbReference>
<dbReference type="RefSeq" id="WP_343758317.1">
    <property type="nucleotide sequence ID" value="NZ_BAAADB010000015.1"/>
</dbReference>
<dbReference type="Proteomes" id="UP001500191">
    <property type="component" value="Unassembled WGS sequence"/>
</dbReference>
<dbReference type="SUPFAM" id="SSF53474">
    <property type="entry name" value="alpha/beta-Hydrolases"/>
    <property type="match status" value="1"/>
</dbReference>
<dbReference type="EMBL" id="BAAADB010000015">
    <property type="protein sequence ID" value="GAA0512093.1"/>
    <property type="molecule type" value="Genomic_DNA"/>
</dbReference>
<dbReference type="PANTHER" id="PTHR32268:SF11">
    <property type="entry name" value="HOMOSERINE O-ACETYLTRANSFERASE"/>
    <property type="match status" value="1"/>
</dbReference>
<feature type="domain" description="AB hydrolase-1" evidence="3">
    <location>
        <begin position="69"/>
        <end position="193"/>
    </location>
</feature>
<evidence type="ECO:0000313" key="4">
    <source>
        <dbReference type="EMBL" id="GAA0512093.1"/>
    </source>
</evidence>
<dbReference type="InterPro" id="IPR000073">
    <property type="entry name" value="AB_hydrolase_1"/>
</dbReference>
<dbReference type="Pfam" id="PF00561">
    <property type="entry name" value="Abhydrolase_1"/>
    <property type="match status" value="1"/>
</dbReference>
<dbReference type="InterPro" id="IPR029058">
    <property type="entry name" value="AB_hydrolase_fold"/>
</dbReference>